<feature type="compositionally biased region" description="Low complexity" evidence="1">
    <location>
        <begin position="130"/>
        <end position="143"/>
    </location>
</feature>
<feature type="compositionally biased region" description="Pro residues" evidence="1">
    <location>
        <begin position="58"/>
        <end position="86"/>
    </location>
</feature>
<comment type="caution">
    <text evidence="4">The sequence shown here is derived from an EMBL/GenBank/DDBJ whole genome shotgun (WGS) entry which is preliminary data.</text>
</comment>
<evidence type="ECO:0000256" key="1">
    <source>
        <dbReference type="SAM" id="MobiDB-lite"/>
    </source>
</evidence>
<dbReference type="Proteomes" id="UP000242320">
    <property type="component" value="Unassembled WGS sequence"/>
</dbReference>
<dbReference type="Gene3D" id="3.40.1000.70">
    <property type="entry name" value="PknH-like extracellular domain"/>
    <property type="match status" value="1"/>
</dbReference>
<dbReference type="InterPro" id="IPR026954">
    <property type="entry name" value="PknH-like_Extracell"/>
</dbReference>
<keyword evidence="2" id="KW-1133">Transmembrane helix</keyword>
<dbReference type="OrthoDB" id="4751224at2"/>
<feature type="compositionally biased region" description="Polar residues" evidence="1">
    <location>
        <begin position="13"/>
        <end position="25"/>
    </location>
</feature>
<feature type="compositionally biased region" description="Pro residues" evidence="1">
    <location>
        <begin position="27"/>
        <end position="46"/>
    </location>
</feature>
<evidence type="ECO:0000256" key="2">
    <source>
        <dbReference type="SAM" id="Phobius"/>
    </source>
</evidence>
<protein>
    <recommendedName>
        <fullName evidence="3">PknH-like extracellular domain-containing protein</fullName>
    </recommendedName>
</protein>
<keyword evidence="2" id="KW-0812">Transmembrane</keyword>
<reference evidence="4 5" key="1">
    <citation type="submission" date="2017-04" db="EMBL/GenBank/DDBJ databases">
        <title>The new phylogeny of genus Mycobacterium.</title>
        <authorList>
            <person name="Tortoli E."/>
            <person name="Trovato A."/>
            <person name="Cirillo D.M."/>
        </authorList>
    </citation>
    <scope>NUCLEOTIDE SEQUENCE [LARGE SCALE GENOMIC DNA]</scope>
    <source>
        <strain evidence="4 5">DSM 45247</strain>
    </source>
</reference>
<proteinExistence type="predicted"/>
<dbReference type="EMBL" id="NCXM01000050">
    <property type="protein sequence ID" value="OSC21579.1"/>
    <property type="molecule type" value="Genomic_DNA"/>
</dbReference>
<organism evidence="4 5">
    <name type="scientific">Mycolicibacterium vulneris</name>
    <dbReference type="NCBI Taxonomy" id="547163"/>
    <lineage>
        <taxon>Bacteria</taxon>
        <taxon>Bacillati</taxon>
        <taxon>Actinomycetota</taxon>
        <taxon>Actinomycetes</taxon>
        <taxon>Mycobacteriales</taxon>
        <taxon>Mycobacteriaceae</taxon>
        <taxon>Mycolicibacterium</taxon>
    </lineage>
</organism>
<dbReference type="Pfam" id="PF14032">
    <property type="entry name" value="PknH_C"/>
    <property type="match status" value="1"/>
</dbReference>
<keyword evidence="2" id="KW-0472">Membrane</keyword>
<gene>
    <name evidence="4" type="ORF">B8W69_28275</name>
</gene>
<feature type="transmembrane region" description="Helical" evidence="2">
    <location>
        <begin position="107"/>
        <end position="128"/>
    </location>
</feature>
<dbReference type="InterPro" id="IPR038232">
    <property type="entry name" value="PknH-like_Extracell_sf"/>
</dbReference>
<feature type="region of interest" description="Disordered" evidence="1">
    <location>
        <begin position="1"/>
        <end position="100"/>
    </location>
</feature>
<name>A0A1X2KIJ0_9MYCO</name>
<dbReference type="AlphaFoldDB" id="A0A1X2KIJ0"/>
<evidence type="ECO:0000313" key="4">
    <source>
        <dbReference type="EMBL" id="OSC21579.1"/>
    </source>
</evidence>
<keyword evidence="5" id="KW-1185">Reference proteome</keyword>
<accession>A0A1X2KIJ0</accession>
<feature type="domain" description="PknH-like extracellular" evidence="3">
    <location>
        <begin position="169"/>
        <end position="355"/>
    </location>
</feature>
<evidence type="ECO:0000313" key="5">
    <source>
        <dbReference type="Proteomes" id="UP000242320"/>
    </source>
</evidence>
<sequence>MSTDWGPGEADETTMNLPQTGSRQYPTPQPPPGGSPGAPQGPPPQGPAGAAWQGPLQRPAPPWQGPPPAGPPWQGPPGQPPYPYPPGAVGSPPAGYPPSPRRRRWPWWVAGAVAVAATVLVVTLVVLGSSDSKTSSNSATPSSMRAAAPVRPAPTSSSPGAPPAAPPLDTAALPSLLASAEQVGNVLHDVQMNPREVSTSLASDASIDPAKCASAVAPALASTYTGSGYTGVAVQGLMEASPGRHKVIQAAAAFPDEAAAQHFYAQQLSAWRGCRLTDVTVSFPGGQPDDHATITIVSDSEGIANTVLLPAGASQHKDSECERAMAVRRNVVVDVRACGQNTITAGVMLVRAINDNITRHP</sequence>
<evidence type="ECO:0000259" key="3">
    <source>
        <dbReference type="Pfam" id="PF14032"/>
    </source>
</evidence>
<feature type="region of interest" description="Disordered" evidence="1">
    <location>
        <begin position="130"/>
        <end position="170"/>
    </location>
</feature>